<dbReference type="eggNOG" id="COG0586">
    <property type="taxonomic scope" value="Bacteria"/>
</dbReference>
<evidence type="ECO:0000256" key="6">
    <source>
        <dbReference type="ARBA" id="ARBA00023136"/>
    </source>
</evidence>
<dbReference type="STRING" id="1454004.AW11_02130"/>
<dbReference type="InterPro" id="IPR032818">
    <property type="entry name" value="DedA-like"/>
</dbReference>
<feature type="transmembrane region" description="Helical" evidence="7">
    <location>
        <begin position="255"/>
        <end position="275"/>
    </location>
</feature>
<accession>A0A011QHL7</accession>
<dbReference type="PANTHER" id="PTHR30353">
    <property type="entry name" value="INNER MEMBRANE PROTEIN DEDA-RELATED"/>
    <property type="match status" value="1"/>
</dbReference>
<feature type="transmembrane region" description="Helical" evidence="7">
    <location>
        <begin position="439"/>
        <end position="462"/>
    </location>
</feature>
<evidence type="ECO:0000259" key="8">
    <source>
        <dbReference type="SMART" id="SM00014"/>
    </source>
</evidence>
<keyword evidence="6 7" id="KW-0472">Membrane</keyword>
<dbReference type="Gene3D" id="1.20.144.10">
    <property type="entry name" value="Phosphatidic acid phosphatase type 2/haloperoxidase"/>
    <property type="match status" value="1"/>
</dbReference>
<feature type="transmembrane region" description="Helical" evidence="7">
    <location>
        <begin position="307"/>
        <end position="332"/>
    </location>
</feature>
<comment type="similarity">
    <text evidence="2">Belongs to the DedA family.</text>
</comment>
<feature type="transmembrane region" description="Helical" evidence="7">
    <location>
        <begin position="339"/>
        <end position="360"/>
    </location>
</feature>
<dbReference type="InterPro" id="IPR032816">
    <property type="entry name" value="VTT_dom"/>
</dbReference>
<protein>
    <submittedName>
        <fullName evidence="9">Inner membrane protein YghB</fullName>
    </submittedName>
</protein>
<name>A0A011QHL7_ACCRE</name>
<dbReference type="AlphaFoldDB" id="A0A011QHL7"/>
<feature type="transmembrane region" description="Helical" evidence="7">
    <location>
        <begin position="63"/>
        <end position="81"/>
    </location>
</feature>
<dbReference type="InterPro" id="IPR025902">
    <property type="entry name" value="LssY-like-C_dom"/>
</dbReference>
<keyword evidence="3" id="KW-1003">Cell membrane</keyword>
<dbReference type="eggNOG" id="COG0671">
    <property type="taxonomic scope" value="Bacteria"/>
</dbReference>
<dbReference type="EMBL" id="JEMY01000026">
    <property type="protein sequence ID" value="EXI88510.1"/>
    <property type="molecule type" value="Genomic_DNA"/>
</dbReference>
<dbReference type="Pfam" id="PF09335">
    <property type="entry name" value="VTT_dom"/>
    <property type="match status" value="1"/>
</dbReference>
<feature type="transmembrane region" description="Helical" evidence="7">
    <location>
        <begin position="178"/>
        <end position="197"/>
    </location>
</feature>
<evidence type="ECO:0000256" key="7">
    <source>
        <dbReference type="SAM" id="Phobius"/>
    </source>
</evidence>
<comment type="subcellular location">
    <subcellularLocation>
        <location evidence="1">Cell membrane</location>
        <topology evidence="1">Multi-pass membrane protein</topology>
    </subcellularLocation>
</comment>
<evidence type="ECO:0000313" key="9">
    <source>
        <dbReference type="EMBL" id="EXI88510.1"/>
    </source>
</evidence>
<feature type="transmembrane region" description="Helical" evidence="7">
    <location>
        <begin position="144"/>
        <end position="166"/>
    </location>
</feature>
<feature type="transmembrane region" description="Helical" evidence="7">
    <location>
        <begin position="21"/>
        <end position="51"/>
    </location>
</feature>
<evidence type="ECO:0000256" key="1">
    <source>
        <dbReference type="ARBA" id="ARBA00004651"/>
    </source>
</evidence>
<evidence type="ECO:0000256" key="2">
    <source>
        <dbReference type="ARBA" id="ARBA00010792"/>
    </source>
</evidence>
<reference evidence="9" key="1">
    <citation type="submission" date="2014-02" db="EMBL/GenBank/DDBJ databases">
        <title>Expanding our view of genomic diversity in Candidatus Accumulibacter clades.</title>
        <authorList>
            <person name="Skennerton C.T."/>
            <person name="Barr J.J."/>
            <person name="Slater F.R."/>
            <person name="Bond P.L."/>
            <person name="Tyson G.W."/>
        </authorList>
    </citation>
    <scope>NUCLEOTIDE SEQUENCE [LARGE SCALE GENOMIC DNA]</scope>
</reference>
<sequence>MIERLFASILPSIEHFHLLGYWLAFFTALLETAFVVGLLLPGSTLLLMLGALSASGHLDFVDLLWFAVAGAVLGDNFNYWLGQRYGNRWVRDGVWFLTPDHFGKARSFFDRHGAKSVFLARFIPSVKEVAPFVAGTVGMQRHTFMLWNVLGAIGWGLQWVGGGYLFGQSLNLAQAWMSRAGMALVVVLLVWMLLWLLQRFVVRHGGAVLQVAVSLGRSIKAGLGRNRYLRRLARRHPDGVRFLAERVDRAHFKGLPLTLLMLAFAFALALFAGVVEDVVTSDPIVALDHAAAQLIAAFRTPAVVSPALWITSLGEPAVVGALLAVACLVLWLANLNYAIAALLLSSLGASAFSALAKMAFRRPRPVEALLLESSWSFPSGHATAAVAFYGFLGYLLIRSSATWKTQVKLFFATGVLVVLIGLSRIVLGVHYLSDVWAGYLIGTLWLIVGISLSEFLAAGGRINWHAPSEPWRRTAARGLAVVAAVGCVTYASARRLPAPAHPTALSVDLDRPVDELLRSATLSRTLTLLGRPEQALSFAIVEANADALAARLRRAGWLAADKADAQNMLRLARQGLDYVTAPLAPAFWNDQMNDLAFERPLQEAEKKVVATVRIWTTPYRVGQDRLFVGVVREYDGTRWGVLHTISPDVDAAAEGFVESLKRPGQPVDACRRPLLAPMIGSYLMGGHFFTRGQLWLLDPGDRGDLSLLCGQQGPSQ</sequence>
<evidence type="ECO:0000256" key="3">
    <source>
        <dbReference type="ARBA" id="ARBA00022475"/>
    </source>
</evidence>
<keyword evidence="10" id="KW-1185">Reference proteome</keyword>
<dbReference type="PANTHER" id="PTHR30353:SF15">
    <property type="entry name" value="INNER MEMBRANE PROTEIN YABI"/>
    <property type="match status" value="1"/>
</dbReference>
<gene>
    <name evidence="9" type="primary">yghB</name>
    <name evidence="9" type="ORF">AW11_02130</name>
</gene>
<proteinExistence type="inferred from homology"/>
<dbReference type="PATRIC" id="fig|1454004.3.peg.2206"/>
<dbReference type="InterPro" id="IPR036938">
    <property type="entry name" value="PAP2/HPO_sf"/>
</dbReference>
<dbReference type="GO" id="GO:0005886">
    <property type="term" value="C:plasma membrane"/>
    <property type="evidence" value="ECO:0007669"/>
    <property type="project" value="UniProtKB-SubCell"/>
</dbReference>
<dbReference type="InterPro" id="IPR000326">
    <property type="entry name" value="PAP2/HPO"/>
</dbReference>
<dbReference type="CDD" id="cd03392">
    <property type="entry name" value="PAP2_like_2"/>
    <property type="match status" value="1"/>
</dbReference>
<dbReference type="Pfam" id="PF14067">
    <property type="entry name" value="LssY_C"/>
    <property type="match status" value="1"/>
</dbReference>
<keyword evidence="5 7" id="KW-1133">Transmembrane helix</keyword>
<evidence type="ECO:0000256" key="4">
    <source>
        <dbReference type="ARBA" id="ARBA00022692"/>
    </source>
</evidence>
<dbReference type="Proteomes" id="UP000022141">
    <property type="component" value="Unassembled WGS sequence"/>
</dbReference>
<evidence type="ECO:0000256" key="5">
    <source>
        <dbReference type="ARBA" id="ARBA00022989"/>
    </source>
</evidence>
<comment type="caution">
    <text evidence="9">The sequence shown here is derived from an EMBL/GenBank/DDBJ whole genome shotgun (WGS) entry which is preliminary data.</text>
</comment>
<dbReference type="SUPFAM" id="SSF48317">
    <property type="entry name" value="Acid phosphatase/Vanadium-dependent haloperoxidase"/>
    <property type="match status" value="1"/>
</dbReference>
<dbReference type="SMART" id="SM00014">
    <property type="entry name" value="acidPPc"/>
    <property type="match status" value="1"/>
</dbReference>
<keyword evidence="4 7" id="KW-0812">Transmembrane</keyword>
<dbReference type="Pfam" id="PF01569">
    <property type="entry name" value="PAP2"/>
    <property type="match status" value="1"/>
</dbReference>
<feature type="domain" description="Phosphatidic acid phosphatase type 2/haloperoxidase" evidence="8">
    <location>
        <begin position="337"/>
        <end position="450"/>
    </location>
</feature>
<feature type="transmembrane region" description="Helical" evidence="7">
    <location>
        <begin position="380"/>
        <end position="397"/>
    </location>
</feature>
<evidence type="ECO:0000313" key="10">
    <source>
        <dbReference type="Proteomes" id="UP000022141"/>
    </source>
</evidence>
<feature type="transmembrane region" description="Helical" evidence="7">
    <location>
        <begin position="409"/>
        <end position="433"/>
    </location>
</feature>
<organism evidence="9 10">
    <name type="scientific">Accumulibacter regalis</name>
    <dbReference type="NCBI Taxonomy" id="522306"/>
    <lineage>
        <taxon>Bacteria</taxon>
        <taxon>Pseudomonadati</taxon>
        <taxon>Pseudomonadota</taxon>
        <taxon>Betaproteobacteria</taxon>
        <taxon>Candidatus Accumulibacter</taxon>
    </lineage>
</organism>